<dbReference type="CDD" id="cd06225">
    <property type="entry name" value="HAMP"/>
    <property type="match status" value="1"/>
</dbReference>
<evidence type="ECO:0000256" key="4">
    <source>
        <dbReference type="SAM" id="Coils"/>
    </source>
</evidence>
<evidence type="ECO:0000259" key="7">
    <source>
        <dbReference type="PROSITE" id="PS50111"/>
    </source>
</evidence>
<keyword evidence="6" id="KW-1133">Transmembrane helix</keyword>
<protein>
    <submittedName>
        <fullName evidence="9">Methyl-accepting chemotaxis protein McpB</fullName>
    </submittedName>
</protein>
<feature type="coiled-coil region" evidence="4">
    <location>
        <begin position="294"/>
        <end position="409"/>
    </location>
</feature>
<dbReference type="Pfam" id="PF00672">
    <property type="entry name" value="HAMP"/>
    <property type="match status" value="1"/>
</dbReference>
<dbReference type="AlphaFoldDB" id="A0A2T0AYU6"/>
<reference evidence="9 10" key="1">
    <citation type="submission" date="2018-03" db="EMBL/GenBank/DDBJ databases">
        <title>Genome sequence of Moorella humiferrea DSM 23265.</title>
        <authorList>
            <person name="Poehlein A."/>
            <person name="Daniel R."/>
        </authorList>
    </citation>
    <scope>NUCLEOTIDE SEQUENCE [LARGE SCALE GENOMIC DNA]</scope>
    <source>
        <strain evidence="9 10">DSM 23265</strain>
    </source>
</reference>
<dbReference type="GO" id="GO:0007165">
    <property type="term" value="P:signal transduction"/>
    <property type="evidence" value="ECO:0007669"/>
    <property type="project" value="UniProtKB-KW"/>
</dbReference>
<keyword evidence="10" id="KW-1185">Reference proteome</keyword>
<evidence type="ECO:0000256" key="5">
    <source>
        <dbReference type="SAM" id="MobiDB-lite"/>
    </source>
</evidence>
<evidence type="ECO:0000256" key="6">
    <source>
        <dbReference type="SAM" id="Phobius"/>
    </source>
</evidence>
<sequence>MGRLLRKKKEEKGQRGGETPGAFPSLKAKGGGGYFSRVRLGAKLLAGFSLVILIFVAVVAYVNFSLQEIDAISREVIQTHEENMLFNEMSNAVWDAYRRATDYIINGSATHINAFDEAMQRFNDARAALEGRQLDGQTAGYLAAMTQAAKSFNDTFKNSIVNTSQADRLAALPILSFQMGASLDNLNNIGNHLAKEMGDQNKTAEERLAAAVTAARSALISGLILALLLALAVAWLISRMISRALGRLAAYAARIAEGDLTAEPLKIFANDEVGKLSAAFNAMGDNLRRLIGRVRTMTEQVTAASRDLARMSQELGEAARQVAATTQEMAKGAEDQARHVSETAAATDAQVARVEEVHRNAEEMAAASEQAAAKAAEGELAVKEATRQMEAITSRMKELAAAIEELGSRSRQIGQIVGVISGIAEQTNLLALNAAIEAARAGEQGRGFAVVAEEVRKLAEQAAGAAKEIVGLIAEIQRETERVVAGMAEGTADVRRGAEVVGQTGTAFAAIAEAVATLVGKIKNVASKSEEMYAGSRQVKGRVESIAAGIEEMAASTQEVSASTEEQTAAVDQISQAARQLATAAGELERAVASFKL</sequence>
<accession>A0A2T0AYU6</accession>
<dbReference type="EMBL" id="PVXM01000001">
    <property type="protein sequence ID" value="PRR76177.1"/>
    <property type="molecule type" value="Genomic_DNA"/>
</dbReference>
<dbReference type="Gene3D" id="1.10.287.950">
    <property type="entry name" value="Methyl-accepting chemotaxis protein"/>
    <property type="match status" value="1"/>
</dbReference>
<organism evidence="9 10">
    <name type="scientific">Neomoorella humiferrea</name>
    <dbReference type="NCBI Taxonomy" id="676965"/>
    <lineage>
        <taxon>Bacteria</taxon>
        <taxon>Bacillati</taxon>
        <taxon>Bacillota</taxon>
        <taxon>Clostridia</taxon>
        <taxon>Neomoorellales</taxon>
        <taxon>Neomoorellaceae</taxon>
        <taxon>Neomoorella</taxon>
    </lineage>
</organism>
<proteinExistence type="inferred from homology"/>
<feature type="transmembrane region" description="Helical" evidence="6">
    <location>
        <begin position="44"/>
        <end position="64"/>
    </location>
</feature>
<comment type="caution">
    <text evidence="9">The sequence shown here is derived from an EMBL/GenBank/DDBJ whole genome shotgun (WGS) entry which is preliminary data.</text>
</comment>
<dbReference type="InterPro" id="IPR003660">
    <property type="entry name" value="HAMP_dom"/>
</dbReference>
<evidence type="ECO:0000256" key="2">
    <source>
        <dbReference type="ARBA" id="ARBA00029447"/>
    </source>
</evidence>
<dbReference type="PROSITE" id="PS50885">
    <property type="entry name" value="HAMP"/>
    <property type="match status" value="1"/>
</dbReference>
<evidence type="ECO:0000256" key="1">
    <source>
        <dbReference type="ARBA" id="ARBA00023224"/>
    </source>
</evidence>
<gene>
    <name evidence="9" type="primary">mcpB_1</name>
    <name evidence="9" type="ORF">MOHU_00210</name>
</gene>
<dbReference type="Pfam" id="PF00015">
    <property type="entry name" value="MCPsignal"/>
    <property type="match status" value="1"/>
</dbReference>
<feature type="region of interest" description="Disordered" evidence="5">
    <location>
        <begin position="1"/>
        <end position="23"/>
    </location>
</feature>
<keyword evidence="6" id="KW-0812">Transmembrane</keyword>
<dbReference type="GO" id="GO:0016020">
    <property type="term" value="C:membrane"/>
    <property type="evidence" value="ECO:0007669"/>
    <property type="project" value="InterPro"/>
</dbReference>
<feature type="transmembrane region" description="Helical" evidence="6">
    <location>
        <begin position="218"/>
        <end position="237"/>
    </location>
</feature>
<evidence type="ECO:0000313" key="10">
    <source>
        <dbReference type="Proteomes" id="UP000238415"/>
    </source>
</evidence>
<dbReference type="PANTHER" id="PTHR32089:SF112">
    <property type="entry name" value="LYSOZYME-LIKE PROTEIN-RELATED"/>
    <property type="match status" value="1"/>
</dbReference>
<comment type="similarity">
    <text evidence="2">Belongs to the methyl-accepting chemotaxis (MCP) protein family.</text>
</comment>
<dbReference type="SUPFAM" id="SSF58104">
    <property type="entry name" value="Methyl-accepting chemotaxis protein (MCP) signaling domain"/>
    <property type="match status" value="1"/>
</dbReference>
<feature type="domain" description="Methyl-accepting transducer" evidence="7">
    <location>
        <begin position="311"/>
        <end position="575"/>
    </location>
</feature>
<dbReference type="CDD" id="cd11386">
    <property type="entry name" value="MCP_signal"/>
    <property type="match status" value="1"/>
</dbReference>
<dbReference type="SMART" id="SM00304">
    <property type="entry name" value="HAMP"/>
    <property type="match status" value="3"/>
</dbReference>
<dbReference type="Proteomes" id="UP000238415">
    <property type="component" value="Unassembled WGS sequence"/>
</dbReference>
<dbReference type="PROSITE" id="PS50111">
    <property type="entry name" value="CHEMOTAXIS_TRANSDUC_2"/>
    <property type="match status" value="1"/>
</dbReference>
<name>A0A2T0AYU6_9FIRM</name>
<keyword evidence="4" id="KW-0175">Coiled coil</keyword>
<feature type="domain" description="HAMP" evidence="8">
    <location>
        <begin position="239"/>
        <end position="292"/>
    </location>
</feature>
<evidence type="ECO:0000256" key="3">
    <source>
        <dbReference type="PROSITE-ProRule" id="PRU00284"/>
    </source>
</evidence>
<evidence type="ECO:0000259" key="8">
    <source>
        <dbReference type="PROSITE" id="PS50885"/>
    </source>
</evidence>
<dbReference type="Gene3D" id="6.10.340.10">
    <property type="match status" value="1"/>
</dbReference>
<dbReference type="PANTHER" id="PTHR32089">
    <property type="entry name" value="METHYL-ACCEPTING CHEMOTAXIS PROTEIN MCPB"/>
    <property type="match status" value="1"/>
</dbReference>
<dbReference type="InterPro" id="IPR004089">
    <property type="entry name" value="MCPsignal_dom"/>
</dbReference>
<dbReference type="OrthoDB" id="5392220at2"/>
<evidence type="ECO:0000313" key="9">
    <source>
        <dbReference type="EMBL" id="PRR76177.1"/>
    </source>
</evidence>
<dbReference type="SMART" id="SM00283">
    <property type="entry name" value="MA"/>
    <property type="match status" value="1"/>
</dbReference>
<keyword evidence="6" id="KW-0472">Membrane</keyword>
<keyword evidence="1 3" id="KW-0807">Transducer</keyword>